<dbReference type="Proteomes" id="UP000268014">
    <property type="component" value="Unassembled WGS sequence"/>
</dbReference>
<name>A0A0N4WM43_HAEPC</name>
<dbReference type="WBParaSite" id="HPLM_0001225701-mRNA-1">
    <property type="protein sequence ID" value="HPLM_0001225701-mRNA-1"/>
    <property type="gene ID" value="HPLM_0001225701"/>
</dbReference>
<reference evidence="3" key="1">
    <citation type="submission" date="2017-02" db="UniProtKB">
        <authorList>
            <consortium name="WormBaseParasite"/>
        </authorList>
    </citation>
    <scope>IDENTIFICATION</scope>
</reference>
<accession>A0A0N4WM43</accession>
<reference evidence="1 2" key="2">
    <citation type="submission" date="2018-11" db="EMBL/GenBank/DDBJ databases">
        <authorList>
            <consortium name="Pathogen Informatics"/>
        </authorList>
    </citation>
    <scope>NUCLEOTIDE SEQUENCE [LARGE SCALE GENOMIC DNA]</scope>
    <source>
        <strain evidence="1 2">MHpl1</strain>
    </source>
</reference>
<protein>
    <submittedName>
        <fullName evidence="1 3">Uncharacterized protein</fullName>
    </submittedName>
</protein>
<organism evidence="3">
    <name type="scientific">Haemonchus placei</name>
    <name type="common">Barber's pole worm</name>
    <dbReference type="NCBI Taxonomy" id="6290"/>
    <lineage>
        <taxon>Eukaryota</taxon>
        <taxon>Metazoa</taxon>
        <taxon>Ecdysozoa</taxon>
        <taxon>Nematoda</taxon>
        <taxon>Chromadorea</taxon>
        <taxon>Rhabditida</taxon>
        <taxon>Rhabditina</taxon>
        <taxon>Rhabditomorpha</taxon>
        <taxon>Strongyloidea</taxon>
        <taxon>Trichostrongylidae</taxon>
        <taxon>Haemonchus</taxon>
    </lineage>
</organism>
<sequence length="61" mass="6781">MIIRHPPTESAIPTPKLSACSFRSPFFFDLLPLVGCSLSFTRNSTLPCVPSSFCSWSLIFE</sequence>
<dbReference type="AlphaFoldDB" id="A0A0N4WM43"/>
<proteinExistence type="predicted"/>
<gene>
    <name evidence="1" type="ORF">HPLM_LOCUS12249</name>
</gene>
<evidence type="ECO:0000313" key="1">
    <source>
        <dbReference type="EMBL" id="VDO45149.1"/>
    </source>
</evidence>
<dbReference type="EMBL" id="UZAF01017806">
    <property type="protein sequence ID" value="VDO45149.1"/>
    <property type="molecule type" value="Genomic_DNA"/>
</dbReference>
<keyword evidence="2" id="KW-1185">Reference proteome</keyword>
<evidence type="ECO:0000313" key="3">
    <source>
        <dbReference type="WBParaSite" id="HPLM_0001225701-mRNA-1"/>
    </source>
</evidence>
<evidence type="ECO:0000313" key="2">
    <source>
        <dbReference type="Proteomes" id="UP000268014"/>
    </source>
</evidence>